<keyword evidence="2" id="KW-0810">Translation regulation</keyword>
<organism evidence="3">
    <name type="scientific">Zea mays</name>
    <name type="common">Maize</name>
    <dbReference type="NCBI Taxonomy" id="4577"/>
    <lineage>
        <taxon>Eukaryota</taxon>
        <taxon>Viridiplantae</taxon>
        <taxon>Streptophyta</taxon>
        <taxon>Embryophyta</taxon>
        <taxon>Tracheophyta</taxon>
        <taxon>Spermatophyta</taxon>
        <taxon>Magnoliopsida</taxon>
        <taxon>Liliopsida</taxon>
        <taxon>Poales</taxon>
        <taxon>Poaceae</taxon>
        <taxon>PACMAD clade</taxon>
        <taxon>Panicoideae</taxon>
        <taxon>Andropogonodae</taxon>
        <taxon>Andropogoneae</taxon>
        <taxon>Tripsacinae</taxon>
        <taxon>Zea</taxon>
    </lineage>
</organism>
<sequence length="77" mass="8976">MFVLHNFSLIYIPGNDERPICILCNQFANYVVQKVLEICDDQNCELILSRIKVYLNALKRYDYGKHIVARVDKVIAT</sequence>
<dbReference type="PROSITE" id="PS50302">
    <property type="entry name" value="PUM"/>
    <property type="match status" value="1"/>
</dbReference>
<evidence type="ECO:0000313" key="3">
    <source>
        <dbReference type="EMBL" id="ONM09320.1"/>
    </source>
</evidence>
<dbReference type="STRING" id="4577.A0A1D6L4L8"/>
<evidence type="ECO:0000256" key="2">
    <source>
        <dbReference type="ARBA" id="ARBA00022845"/>
    </source>
</evidence>
<protein>
    <submittedName>
        <fullName evidence="3">Pumilio homolog 5</fullName>
    </submittedName>
</protein>
<gene>
    <name evidence="3" type="ORF">ZEAMMB73_Zm00001d034029</name>
</gene>
<dbReference type="PROSITE" id="PS50303">
    <property type="entry name" value="PUM_HD"/>
    <property type="match status" value="1"/>
</dbReference>
<dbReference type="InterPro" id="IPR033133">
    <property type="entry name" value="PUM-HD"/>
</dbReference>
<dbReference type="AlphaFoldDB" id="A0A1D6L4L8"/>
<keyword evidence="1" id="KW-0677">Repeat</keyword>
<dbReference type="SUPFAM" id="SSF48371">
    <property type="entry name" value="ARM repeat"/>
    <property type="match status" value="1"/>
</dbReference>
<dbReference type="EMBL" id="CM007647">
    <property type="protein sequence ID" value="ONM09320.1"/>
    <property type="molecule type" value="Genomic_DNA"/>
</dbReference>
<dbReference type="InterPro" id="IPR016024">
    <property type="entry name" value="ARM-type_fold"/>
</dbReference>
<dbReference type="InterPro" id="IPR011989">
    <property type="entry name" value="ARM-like"/>
</dbReference>
<dbReference type="Gene3D" id="1.25.10.10">
    <property type="entry name" value="Leucine-rich Repeat Variant"/>
    <property type="match status" value="1"/>
</dbReference>
<dbReference type="InParanoid" id="A0A1D6L4L8"/>
<proteinExistence type="predicted"/>
<dbReference type="SMR" id="A0A1D6L4L8"/>
<dbReference type="OMA" id="DERPICI"/>
<dbReference type="InterPro" id="IPR001313">
    <property type="entry name" value="Pumilio_RNA-bd_rpt"/>
</dbReference>
<accession>A0A1D6L4L8</accession>
<dbReference type="GO" id="GO:0003723">
    <property type="term" value="F:RNA binding"/>
    <property type="evidence" value="ECO:0007669"/>
    <property type="project" value="InterPro"/>
</dbReference>
<name>A0A1D6L4L8_MAIZE</name>
<evidence type="ECO:0000256" key="1">
    <source>
        <dbReference type="ARBA" id="ARBA00022737"/>
    </source>
</evidence>
<dbReference type="GO" id="GO:0006417">
    <property type="term" value="P:regulation of translation"/>
    <property type="evidence" value="ECO:0007669"/>
    <property type="project" value="UniProtKB-KW"/>
</dbReference>
<reference evidence="3" key="1">
    <citation type="submission" date="2015-12" db="EMBL/GenBank/DDBJ databases">
        <title>Update maize B73 reference genome by single molecule sequencing technologies.</title>
        <authorList>
            <consortium name="Maize Genome Sequencing Project"/>
            <person name="Ware D."/>
        </authorList>
    </citation>
    <scope>NUCLEOTIDE SEQUENCE [LARGE SCALE GENOMIC DNA]</scope>
    <source>
        <tissue evidence="3">Seedling</tissue>
    </source>
</reference>